<dbReference type="InterPro" id="IPR000547">
    <property type="entry name" value="Clathrin_H-chain/VPS_repeat"/>
</dbReference>
<accession>A0AAE9WAF6</accession>
<dbReference type="GO" id="GO:0012505">
    <property type="term" value="C:endomembrane system"/>
    <property type="evidence" value="ECO:0007669"/>
    <property type="project" value="UniProtKB-SubCell"/>
</dbReference>
<gene>
    <name evidence="7" type="primary">vam6</name>
    <name evidence="7" type="ORF">SOMG_01998</name>
</gene>
<dbReference type="Pfam" id="PF10367">
    <property type="entry name" value="zf-Vps39_C"/>
    <property type="match status" value="1"/>
</dbReference>
<dbReference type="SUPFAM" id="SSF50978">
    <property type="entry name" value="WD40 repeat-like"/>
    <property type="match status" value="1"/>
</dbReference>
<dbReference type="InterPro" id="IPR019453">
    <property type="entry name" value="VPS39/TGFA1_Znf"/>
</dbReference>
<protein>
    <submittedName>
        <fullName evidence="7">HOPS complex Rab GEF subunit Vam6</fullName>
    </submittedName>
</protein>
<dbReference type="Pfam" id="PF10366">
    <property type="entry name" value="Vps39_1"/>
    <property type="match status" value="1"/>
</dbReference>
<dbReference type="PROSITE" id="PS50236">
    <property type="entry name" value="CHCR"/>
    <property type="match status" value="1"/>
</dbReference>
<dbReference type="PANTHER" id="PTHR12894:SF49">
    <property type="entry name" value="VAM6_VPS39-LIKE PROTEIN"/>
    <property type="match status" value="1"/>
</dbReference>
<proteinExistence type="inferred from homology"/>
<name>A0AAE9WAF6_9SCHI</name>
<dbReference type="GO" id="GO:0006914">
    <property type="term" value="P:autophagy"/>
    <property type="evidence" value="ECO:0007669"/>
    <property type="project" value="TreeGrafter"/>
</dbReference>
<evidence type="ECO:0000256" key="1">
    <source>
        <dbReference type="ARBA" id="ARBA00004184"/>
    </source>
</evidence>
<keyword evidence="2" id="KW-0472">Membrane</keyword>
<dbReference type="AlphaFoldDB" id="A0AAE9WAF6"/>
<dbReference type="PANTHER" id="PTHR12894">
    <property type="entry name" value="CNH DOMAIN CONTAINING"/>
    <property type="match status" value="1"/>
</dbReference>
<dbReference type="GO" id="GO:0006886">
    <property type="term" value="P:intracellular protein transport"/>
    <property type="evidence" value="ECO:0007669"/>
    <property type="project" value="UniProtKB-UniRule"/>
</dbReference>
<organism evidence="7 8">
    <name type="scientific">Schizosaccharomyces osmophilus</name>
    <dbReference type="NCBI Taxonomy" id="2545709"/>
    <lineage>
        <taxon>Eukaryota</taxon>
        <taxon>Fungi</taxon>
        <taxon>Dikarya</taxon>
        <taxon>Ascomycota</taxon>
        <taxon>Taphrinomycotina</taxon>
        <taxon>Schizosaccharomycetes</taxon>
        <taxon>Schizosaccharomycetales</taxon>
        <taxon>Schizosaccharomycetaceae</taxon>
        <taxon>Schizosaccharomyces</taxon>
    </lineage>
</organism>
<feature type="domain" description="CNH" evidence="6">
    <location>
        <begin position="15"/>
        <end position="293"/>
    </location>
</feature>
<dbReference type="Pfam" id="PF00780">
    <property type="entry name" value="CNH"/>
    <property type="match status" value="1"/>
</dbReference>
<keyword evidence="8" id="KW-1185">Reference proteome</keyword>
<evidence type="ECO:0000256" key="2">
    <source>
        <dbReference type="ARBA" id="ARBA00023136"/>
    </source>
</evidence>
<dbReference type="PROSITE" id="PS50219">
    <property type="entry name" value="CNH"/>
    <property type="match status" value="1"/>
</dbReference>
<comment type="similarity">
    <text evidence="3">Belongs to the VAM6/VPS39 family.</text>
</comment>
<evidence type="ECO:0000313" key="8">
    <source>
        <dbReference type="Proteomes" id="UP001212411"/>
    </source>
</evidence>
<evidence type="ECO:0000256" key="3">
    <source>
        <dbReference type="ARBA" id="ARBA00038201"/>
    </source>
</evidence>
<evidence type="ECO:0000259" key="6">
    <source>
        <dbReference type="PROSITE" id="PS50219"/>
    </source>
</evidence>
<dbReference type="InterPro" id="IPR036322">
    <property type="entry name" value="WD40_repeat_dom_sf"/>
</dbReference>
<dbReference type="KEGG" id="som:SOMG_01998"/>
<feature type="repeat" description="CHCR" evidence="4">
    <location>
        <begin position="616"/>
        <end position="787"/>
    </location>
</feature>
<dbReference type="GO" id="GO:0000329">
    <property type="term" value="C:fungal-type vacuole membrane"/>
    <property type="evidence" value="ECO:0007669"/>
    <property type="project" value="TreeGrafter"/>
</dbReference>
<dbReference type="InterPro" id="IPR001180">
    <property type="entry name" value="CNH_dom"/>
</dbReference>
<dbReference type="GO" id="GO:0034058">
    <property type="term" value="P:endosomal vesicle fusion"/>
    <property type="evidence" value="ECO:0007669"/>
    <property type="project" value="TreeGrafter"/>
</dbReference>
<dbReference type="EMBL" id="CP115611">
    <property type="protein sequence ID" value="WBW72644.1"/>
    <property type="molecule type" value="Genomic_DNA"/>
</dbReference>
<comment type="subcellular location">
    <subcellularLocation>
        <location evidence="1">Endomembrane system</location>
        <topology evidence="1">Peripheral membrane protein</topology>
    </subcellularLocation>
</comment>
<feature type="region of interest" description="Disordered" evidence="5">
    <location>
        <begin position="397"/>
        <end position="429"/>
    </location>
</feature>
<sequence>MHRSFSLFRVLELSKSKIECIFELGEHIYVSNSNGDLDRYKIYRGADNLNDDFVMEHVEFYSAFTKKPITKVIRDTSKDIFYALSDSSIHVYKISTFEKLQSIGSYCQNMCLYGNNQVILAERKYLNIYKWQAPNRLVHDKSISLNDRARTLAWMSSNMILVSFSNEFVAVNVETSQSSSLNLPWQPSSSLGLGMSYIGMSMKLNRLHITRISDEEVLLSRDTQGYLVNLKSLHVSRQPLVWPTSPQAVIYNSPYLVSLHSQYIYVWNKDTHALIQQIGISNISSTFSCEENTFFTSNSYVWILVPEDFGSQIESLLQSNQLDEAISVLDQIDDVKFPKRNYYLRMTKREKASRSFSSGDYETAMKLFTEICESPSFVLRLFPKLVENDYSDALSILSSGPPPSDLPTVGSPQTSIRPTSKIDSQGQDDSKSVVFNNKRLRSLSAYLTDSRRKANLFLSWDEETYHSYQKDLFRNDDGSIISKKDLENIAVEVDTTLFLTYMVSTPALVGSLLRLPNHCETSVVEANLTSAGMFRELIDYYFGKRDHDDALKLLTKLNEEGTSLSSSKAQEETSKYDDILSYLQKLNAEDKKYVFEYARTPLINDPKASIRLFLNDTSGSSAISHGAVLNYLETVSSEVSIFYLENLIASGKTDLETFSTRLGQLYLRRIHELERESSDKKFSASFESVLKGFMQHLNESRRYDANAILNDIDPNDHHLFEASVILYRHLSRHRDALDVYLDKMKDWKGANGYCDSIYMDTGETEPYYMYLSDLANQQPEGIISFITKYSSRLKMKRIFPLLPKDTSMKTYHTFLSSQFRQLYEEKNKKELQSKLYQTRINDLNADLSHIRSEKVVITREKTCLHCHKRLGKSVISIFPDGSVVHYGCAKKYLVHRNLPYEAY</sequence>
<feature type="compositionally biased region" description="Polar residues" evidence="5">
    <location>
        <begin position="410"/>
        <end position="427"/>
    </location>
</feature>
<reference evidence="7 8" key="1">
    <citation type="journal article" date="2023" name="G3 (Bethesda)">
        <title>A high-quality reference genome for the fission yeast Schizosaccharomyces osmophilus.</title>
        <authorList>
            <person name="Jia G.S."/>
            <person name="Zhang W.C."/>
            <person name="Liang Y."/>
            <person name="Liu X.H."/>
            <person name="Rhind N."/>
            <person name="Pidoux A."/>
            <person name="Brysch-Herzberg M."/>
            <person name="Du L.L."/>
        </authorList>
    </citation>
    <scope>NUCLEOTIDE SEQUENCE [LARGE SCALE GENOMIC DNA]</scope>
    <source>
        <strain evidence="7 8">CBS 15793</strain>
    </source>
</reference>
<evidence type="ECO:0000256" key="5">
    <source>
        <dbReference type="SAM" id="MobiDB-lite"/>
    </source>
</evidence>
<dbReference type="GeneID" id="80875480"/>
<evidence type="ECO:0000313" key="7">
    <source>
        <dbReference type="EMBL" id="WBW72644.1"/>
    </source>
</evidence>
<dbReference type="InterPro" id="IPR019452">
    <property type="entry name" value="VPS39/TGF_beta_rcpt-assoc_1"/>
</dbReference>
<dbReference type="RefSeq" id="XP_056036887.1">
    <property type="nucleotide sequence ID" value="XM_056180791.1"/>
</dbReference>
<dbReference type="InterPro" id="IPR032914">
    <property type="entry name" value="Vam6/VPS39/TRAP1"/>
</dbReference>
<dbReference type="Proteomes" id="UP001212411">
    <property type="component" value="Chromosome 1"/>
</dbReference>
<evidence type="ECO:0000256" key="4">
    <source>
        <dbReference type="PROSITE-ProRule" id="PRU01006"/>
    </source>
</evidence>